<dbReference type="AlphaFoldDB" id="A0A9N9F767"/>
<comment type="caution">
    <text evidence="1">The sequence shown here is derived from an EMBL/GenBank/DDBJ whole genome shotgun (WGS) entry which is preliminary data.</text>
</comment>
<reference evidence="1" key="1">
    <citation type="submission" date="2021-06" db="EMBL/GenBank/DDBJ databases">
        <authorList>
            <person name="Kallberg Y."/>
            <person name="Tangrot J."/>
            <person name="Rosling A."/>
        </authorList>
    </citation>
    <scope>NUCLEOTIDE SEQUENCE</scope>
    <source>
        <strain evidence="1">UK204</strain>
    </source>
</reference>
<evidence type="ECO:0000313" key="1">
    <source>
        <dbReference type="EMBL" id="CAG8513608.1"/>
    </source>
</evidence>
<sequence>MQTNLSFDYATPVKYNIPYDDIINTHLIYLPDYLTNHQESNLNNCVYEDMIGSYTNAFFFGSAYGFRGEDNVQVSKIKGSNTSANVKPFNIKIVRVKWIKEGITLLLSFLKEHKQKELLERGGSGNIKKLLWKRASIVLSDNENQYLPIQHLSLLHAIYVTSPLYVIRVDVPSFASFYVVICGSSDPLL</sequence>
<dbReference type="Proteomes" id="UP000789570">
    <property type="component" value="Unassembled WGS sequence"/>
</dbReference>
<dbReference type="OrthoDB" id="10469564at2759"/>
<dbReference type="EMBL" id="CAJVPQ010000836">
    <property type="protein sequence ID" value="CAG8513608.1"/>
    <property type="molecule type" value="Genomic_DNA"/>
</dbReference>
<organism evidence="1 2">
    <name type="scientific">Funneliformis caledonium</name>
    <dbReference type="NCBI Taxonomy" id="1117310"/>
    <lineage>
        <taxon>Eukaryota</taxon>
        <taxon>Fungi</taxon>
        <taxon>Fungi incertae sedis</taxon>
        <taxon>Mucoromycota</taxon>
        <taxon>Glomeromycotina</taxon>
        <taxon>Glomeromycetes</taxon>
        <taxon>Glomerales</taxon>
        <taxon>Glomeraceae</taxon>
        <taxon>Funneliformis</taxon>
    </lineage>
</organism>
<keyword evidence="2" id="KW-1185">Reference proteome</keyword>
<gene>
    <name evidence="1" type="ORF">FCALED_LOCUS4326</name>
</gene>
<proteinExistence type="predicted"/>
<protein>
    <submittedName>
        <fullName evidence="1">11432_t:CDS:1</fullName>
    </submittedName>
</protein>
<evidence type="ECO:0000313" key="2">
    <source>
        <dbReference type="Proteomes" id="UP000789570"/>
    </source>
</evidence>
<name>A0A9N9F767_9GLOM</name>
<accession>A0A9N9F767</accession>